<accession>A0A4E0QTE4</accession>
<dbReference type="PROSITE" id="PS00018">
    <property type="entry name" value="EF_HAND_1"/>
    <property type="match status" value="1"/>
</dbReference>
<evidence type="ECO:0008006" key="4">
    <source>
        <dbReference type="Google" id="ProtNLM"/>
    </source>
</evidence>
<dbReference type="Proteomes" id="UP000030428">
    <property type="component" value="Unassembled WGS sequence"/>
</dbReference>
<evidence type="ECO:0000256" key="1">
    <source>
        <dbReference type="SAM" id="MobiDB-lite"/>
    </source>
</evidence>
<comment type="caution">
    <text evidence="2">The sequence shown here is derived from an EMBL/GenBank/DDBJ whole genome shotgun (WGS) entry which is preliminary data.</text>
</comment>
<evidence type="ECO:0000313" key="2">
    <source>
        <dbReference type="EMBL" id="TGO02505.1"/>
    </source>
</evidence>
<feature type="region of interest" description="Disordered" evidence="1">
    <location>
        <begin position="171"/>
        <end position="190"/>
    </location>
</feature>
<keyword evidence="3" id="KW-1185">Reference proteome</keyword>
<evidence type="ECO:0000313" key="3">
    <source>
        <dbReference type="Proteomes" id="UP000030428"/>
    </source>
</evidence>
<dbReference type="EMBL" id="JSZA02000122">
    <property type="protein sequence ID" value="TGO02505.1"/>
    <property type="molecule type" value="Genomic_DNA"/>
</dbReference>
<protein>
    <recommendedName>
        <fullName evidence="4">Peptidase C14 caspase catalytic subunit p20</fullName>
    </recommendedName>
</protein>
<dbReference type="Gene3D" id="3.40.50.1460">
    <property type="match status" value="1"/>
</dbReference>
<dbReference type="InterPro" id="IPR018247">
    <property type="entry name" value="EF_Hand_1_Ca_BS"/>
</dbReference>
<organism evidence="2 3">
    <name type="scientific">Candidatus Thiomargarita nelsonii</name>
    <dbReference type="NCBI Taxonomy" id="1003181"/>
    <lineage>
        <taxon>Bacteria</taxon>
        <taxon>Pseudomonadati</taxon>
        <taxon>Pseudomonadota</taxon>
        <taxon>Gammaproteobacteria</taxon>
        <taxon>Thiotrichales</taxon>
        <taxon>Thiotrichaceae</taxon>
        <taxon>Thiomargarita</taxon>
    </lineage>
</organism>
<gene>
    <name evidence="2" type="ORF">PN36_23970</name>
</gene>
<reference evidence="2 3" key="1">
    <citation type="journal article" date="2016" name="Front. Microbiol.">
        <title>Single-Cell (Meta-)Genomics of a Dimorphic Candidatus Thiomargarita nelsonii Reveals Genomic Plasticity.</title>
        <authorList>
            <person name="Flood B.E."/>
            <person name="Fliss P."/>
            <person name="Jones D.S."/>
            <person name="Dick G.J."/>
            <person name="Jain S."/>
            <person name="Kaster A.K."/>
            <person name="Winkel M."/>
            <person name="Mussmann M."/>
            <person name="Bailey J."/>
        </authorList>
    </citation>
    <scope>NUCLEOTIDE SEQUENCE [LARGE SCALE GENOMIC DNA]</scope>
    <source>
        <strain evidence="2">Hydrate Ridge</strain>
    </source>
</reference>
<proteinExistence type="predicted"/>
<sequence length="201" mass="22443">MDFFKQASNYKILVLIDACHSSGMVRSNAGQSLSYRSSGFWNIRGISRLPKSDEGKHHSHVTLITAVNKDKLQVPETVLNNKYHGALSWFFAQAISGKADGNQNGRLERDELDHFLSQKVSTHMNKVQNPKLLPQNDQEISVFKLAPAPQSPKPKTSPLIPRYSHQCHWRRGGQPQGIAPTPAPTKNNVSCRGNPLWLPLT</sequence>
<name>A0A4E0QTE4_9GAMM</name>
<dbReference type="AlphaFoldDB" id="A0A4E0QTE4"/>